<feature type="compositionally biased region" description="Low complexity" evidence="1">
    <location>
        <begin position="90"/>
        <end position="105"/>
    </location>
</feature>
<gene>
    <name evidence="2" type="ORF">ASZ78_009542</name>
</gene>
<protein>
    <submittedName>
        <fullName evidence="2">Uncharacterized protein</fullName>
    </submittedName>
</protein>
<proteinExistence type="predicted"/>
<reference evidence="2 3" key="1">
    <citation type="submission" date="2016-07" db="EMBL/GenBank/DDBJ databases">
        <title>Disparate Historic Effective Population Sizes Predicted by Modern Levels of Genome Diversity for the Scaled Quail (Callipepla squamata) and the Northern Bobwhite (Colinus virginianus): Inferences from First and Second Generation Draft Genome Assemblies for Sympatric New World Quail.</title>
        <authorList>
            <person name="Oldeschulte D.L."/>
            <person name="Halley Y.A."/>
            <person name="Bhattarai E.K."/>
            <person name="Brashear W.A."/>
            <person name="Hill J."/>
            <person name="Metz R.P."/>
            <person name="Johnson C.D."/>
            <person name="Rollins D."/>
            <person name="Peterson M.J."/>
            <person name="Bickhart D.M."/>
            <person name="Decker J.E."/>
            <person name="Seabury C.M."/>
        </authorList>
    </citation>
    <scope>NUCLEOTIDE SEQUENCE [LARGE SCALE GENOMIC DNA]</scope>
    <source>
        <strain evidence="2 3">Texas</strain>
        <tissue evidence="2">Leg muscle</tissue>
    </source>
</reference>
<organism evidence="2 3">
    <name type="scientific">Callipepla squamata</name>
    <name type="common">Scaled quail</name>
    <dbReference type="NCBI Taxonomy" id="9009"/>
    <lineage>
        <taxon>Eukaryota</taxon>
        <taxon>Metazoa</taxon>
        <taxon>Chordata</taxon>
        <taxon>Craniata</taxon>
        <taxon>Vertebrata</taxon>
        <taxon>Euteleostomi</taxon>
        <taxon>Archelosauria</taxon>
        <taxon>Archosauria</taxon>
        <taxon>Dinosauria</taxon>
        <taxon>Saurischia</taxon>
        <taxon>Theropoda</taxon>
        <taxon>Coelurosauria</taxon>
        <taxon>Aves</taxon>
        <taxon>Neognathae</taxon>
        <taxon>Galloanserae</taxon>
        <taxon>Galliformes</taxon>
        <taxon>Odontophoridae</taxon>
        <taxon>Callipepla</taxon>
    </lineage>
</organism>
<evidence type="ECO:0000313" key="2">
    <source>
        <dbReference type="EMBL" id="OXB69066.1"/>
    </source>
</evidence>
<dbReference type="EMBL" id="MCFN01000004">
    <property type="protein sequence ID" value="OXB69066.1"/>
    <property type="molecule type" value="Genomic_DNA"/>
</dbReference>
<name>A0A226NMM5_CALSU</name>
<accession>A0A226NMM5</accession>
<evidence type="ECO:0000313" key="3">
    <source>
        <dbReference type="Proteomes" id="UP000198323"/>
    </source>
</evidence>
<sequence length="122" mass="13564">MLDEMMSHILVASSFTSDLLTQRAFYLVVHAPAARRLLEVNIRNEQKRHAQYHLIRNYSLCDSNDLPLCEAYWREDFDTLSPESLSMPLSAATAEQSAATSQSSTPSHPHVNGHGAGPTDHS</sequence>
<feature type="region of interest" description="Disordered" evidence="1">
    <location>
        <begin position="87"/>
        <end position="122"/>
    </location>
</feature>
<dbReference type="AlphaFoldDB" id="A0A226NMM5"/>
<dbReference type="Proteomes" id="UP000198323">
    <property type="component" value="Unassembled WGS sequence"/>
</dbReference>
<evidence type="ECO:0000256" key="1">
    <source>
        <dbReference type="SAM" id="MobiDB-lite"/>
    </source>
</evidence>
<comment type="caution">
    <text evidence="2">The sequence shown here is derived from an EMBL/GenBank/DDBJ whole genome shotgun (WGS) entry which is preliminary data.</text>
</comment>
<keyword evidence="3" id="KW-1185">Reference proteome</keyword>
<dbReference type="STRING" id="9009.A0A226NMM5"/>